<name>A0ABX3NUF1_9BACT</name>
<reference evidence="1 2" key="1">
    <citation type="submission" date="2016-04" db="EMBL/GenBank/DDBJ databases">
        <authorList>
            <person name="Chen L."/>
            <person name="Zhuang W."/>
            <person name="Wang G."/>
        </authorList>
    </citation>
    <scope>NUCLEOTIDE SEQUENCE [LARGE SCALE GENOMIC DNA]</scope>
    <source>
        <strain evidence="2">GR20</strain>
    </source>
</reference>
<evidence type="ECO:0008006" key="3">
    <source>
        <dbReference type="Google" id="ProtNLM"/>
    </source>
</evidence>
<dbReference type="EMBL" id="LWBO01000019">
    <property type="protein sequence ID" value="OQP45490.1"/>
    <property type="molecule type" value="Genomic_DNA"/>
</dbReference>
<evidence type="ECO:0000313" key="2">
    <source>
        <dbReference type="Proteomes" id="UP000192277"/>
    </source>
</evidence>
<dbReference type="Gene3D" id="3.15.10.10">
    <property type="entry name" value="Bactericidal permeability-increasing protein, domain 1"/>
    <property type="match status" value="1"/>
</dbReference>
<dbReference type="Proteomes" id="UP000192277">
    <property type="component" value="Unassembled WGS sequence"/>
</dbReference>
<accession>A0ABX3NUF1</accession>
<protein>
    <recommendedName>
        <fullName evidence="3">AsmA-like C-terminal domain-containing protein</fullName>
    </recommendedName>
</protein>
<comment type="caution">
    <text evidence="1">The sequence shown here is derived from an EMBL/GenBank/DDBJ whole genome shotgun (WGS) entry which is preliminary data.</text>
</comment>
<sequence>MSNQFQDLLNALIKAKLPDINTAVPLAIRNRGLDPMINVTSGSQTIGSINLGICTADATASYVLQNLNGLSTLRINSLAITSIVAPKDGLSLHGTVQLNATVTSNLGIHLGGSFRAGCGFLKPSVGLGGNVTISSVSINATGDFDATIGNQICLTHIEISHPGLNYGGVNVNIDGLGIFNSLLHPLEGFILGLVKGPIISLIEGAVTPAINNALNGIFPQCTSLA</sequence>
<dbReference type="RefSeq" id="WP_014217342.1">
    <property type="nucleotide sequence ID" value="NZ_LWBO01000019.1"/>
</dbReference>
<gene>
    <name evidence="1" type="ORF">A4D02_33050</name>
</gene>
<dbReference type="SUPFAM" id="SSF55394">
    <property type="entry name" value="Bactericidal permeability-increasing protein, BPI"/>
    <property type="match status" value="1"/>
</dbReference>
<organism evidence="1 2">
    <name type="scientific">Niastella koreensis</name>
    <dbReference type="NCBI Taxonomy" id="354356"/>
    <lineage>
        <taxon>Bacteria</taxon>
        <taxon>Pseudomonadati</taxon>
        <taxon>Bacteroidota</taxon>
        <taxon>Chitinophagia</taxon>
        <taxon>Chitinophagales</taxon>
        <taxon>Chitinophagaceae</taxon>
        <taxon>Niastella</taxon>
    </lineage>
</organism>
<evidence type="ECO:0000313" key="1">
    <source>
        <dbReference type="EMBL" id="OQP45490.1"/>
    </source>
</evidence>
<keyword evidence="2" id="KW-1185">Reference proteome</keyword>
<proteinExistence type="predicted"/>
<dbReference type="InterPro" id="IPR017943">
    <property type="entry name" value="Bactericidal_perm-incr_a/b_dom"/>
</dbReference>